<reference evidence="2" key="1">
    <citation type="submission" date="2015-05" db="EMBL/GenBank/DDBJ databases">
        <title>Permanent draft genome of Rhodopirellula islandicus K833.</title>
        <authorList>
            <person name="Kizina J."/>
            <person name="Richter M."/>
            <person name="Glockner F.O."/>
            <person name="Harder J."/>
        </authorList>
    </citation>
    <scope>NUCLEOTIDE SEQUENCE [LARGE SCALE GENOMIC DNA]</scope>
    <source>
        <strain evidence="2">K833</strain>
    </source>
</reference>
<organism evidence="2 3">
    <name type="scientific">Rhodopirellula islandica</name>
    <dbReference type="NCBI Taxonomy" id="595434"/>
    <lineage>
        <taxon>Bacteria</taxon>
        <taxon>Pseudomonadati</taxon>
        <taxon>Planctomycetota</taxon>
        <taxon>Planctomycetia</taxon>
        <taxon>Pirellulales</taxon>
        <taxon>Pirellulaceae</taxon>
        <taxon>Rhodopirellula</taxon>
    </lineage>
</organism>
<dbReference type="EMBL" id="LECT01000050">
    <property type="protein sequence ID" value="KLU01757.1"/>
    <property type="molecule type" value="Genomic_DNA"/>
</dbReference>
<dbReference type="GO" id="GO:0016020">
    <property type="term" value="C:membrane"/>
    <property type="evidence" value="ECO:0007669"/>
    <property type="project" value="GOC"/>
</dbReference>
<comment type="caution">
    <text evidence="2">The sequence shown here is derived from an EMBL/GenBank/DDBJ whole genome shotgun (WGS) entry which is preliminary data.</text>
</comment>
<gene>
    <name evidence="2" type="ORF">RISK_006256</name>
</gene>
<dbReference type="AlphaFoldDB" id="A0A0J1B4V2"/>
<evidence type="ECO:0000313" key="2">
    <source>
        <dbReference type="EMBL" id="KLU01757.1"/>
    </source>
</evidence>
<protein>
    <submittedName>
        <fullName evidence="2">Secreted protein</fullName>
    </submittedName>
</protein>
<dbReference type="PANTHER" id="PTHR14859">
    <property type="entry name" value="CALCOFLUOR WHITE HYPERSENSITIVE PROTEIN PRECURSOR"/>
    <property type="match status" value="1"/>
</dbReference>
<accession>A0A0J1B4V2</accession>
<dbReference type="GO" id="GO:0003824">
    <property type="term" value="F:catalytic activity"/>
    <property type="evidence" value="ECO:0007669"/>
    <property type="project" value="InterPro"/>
</dbReference>
<evidence type="ECO:0000313" key="3">
    <source>
        <dbReference type="Proteomes" id="UP000036367"/>
    </source>
</evidence>
<keyword evidence="3" id="KW-1185">Reference proteome</keyword>
<dbReference type="InterPro" id="IPR036691">
    <property type="entry name" value="Endo/exonu/phosph_ase_sf"/>
</dbReference>
<evidence type="ECO:0000259" key="1">
    <source>
        <dbReference type="Pfam" id="PF03372"/>
    </source>
</evidence>
<dbReference type="Pfam" id="PF03372">
    <property type="entry name" value="Exo_endo_phos"/>
    <property type="match status" value="1"/>
</dbReference>
<dbReference type="PANTHER" id="PTHR14859:SF15">
    <property type="entry name" value="ENDONUCLEASE_EXONUCLEASE_PHOSPHATASE DOMAIN-CONTAINING PROTEIN"/>
    <property type="match status" value="1"/>
</dbReference>
<dbReference type="GO" id="GO:0006506">
    <property type="term" value="P:GPI anchor biosynthetic process"/>
    <property type="evidence" value="ECO:0007669"/>
    <property type="project" value="TreeGrafter"/>
</dbReference>
<proteinExistence type="predicted"/>
<dbReference type="Proteomes" id="UP000036367">
    <property type="component" value="Unassembled WGS sequence"/>
</dbReference>
<dbReference type="STRING" id="595434.RISK_006256"/>
<sequence>MVGLAIDWFPSGGESIPELSEGTFLGTISVCSTLPVAGLINSERVSSRVNANELDFGVVVQKTLLMAMVFVPFLGTSLVRGDDSLLPIQLKVLSYNIHHGEGTDSKLDLNRLAKIIQKVDPDLVALQEVDQNTRRTGVVNQIEVLAAQTGLFGQFAKQLDYGGGEYGQAILSKHPIQAFKVHWLPGEPDRERRIVGVAEFQIHGNTFLFGTTHLHHARVDLREGQTRELDRLFAQGTLPMILAGDFNASPDSQAIQMLQQEWRMATSEPMPTFPAESPTRQLDYVVVRPANSWRIVKAMVLDEPLASDHRPVLVELEWLGEN</sequence>
<name>A0A0J1B4V2_RHOIS</name>
<dbReference type="InterPro" id="IPR005135">
    <property type="entry name" value="Endo/exonuclease/phosphatase"/>
</dbReference>
<dbReference type="Gene3D" id="3.60.10.10">
    <property type="entry name" value="Endonuclease/exonuclease/phosphatase"/>
    <property type="match status" value="1"/>
</dbReference>
<dbReference type="PATRIC" id="fig|595434.4.peg.5946"/>
<dbReference type="InterPro" id="IPR051916">
    <property type="entry name" value="GPI-anchor_lipid_remodeler"/>
</dbReference>
<feature type="domain" description="Endonuclease/exonuclease/phosphatase" evidence="1">
    <location>
        <begin position="93"/>
        <end position="309"/>
    </location>
</feature>
<dbReference type="SUPFAM" id="SSF56219">
    <property type="entry name" value="DNase I-like"/>
    <property type="match status" value="1"/>
</dbReference>